<evidence type="ECO:0000313" key="3">
    <source>
        <dbReference type="Proteomes" id="UP000604241"/>
    </source>
</evidence>
<accession>A0ABR8Q8W3</accession>
<feature type="region of interest" description="Disordered" evidence="1">
    <location>
        <begin position="282"/>
        <end position="304"/>
    </location>
</feature>
<evidence type="ECO:0000313" key="2">
    <source>
        <dbReference type="EMBL" id="MBD7916863.1"/>
    </source>
</evidence>
<evidence type="ECO:0008006" key="4">
    <source>
        <dbReference type="Google" id="ProtNLM"/>
    </source>
</evidence>
<sequence>MPSDATVEQAVGRYLGLLGDRHPSTARAYRWALTNLRDVVGEQGLSHVLGGEVLGLWLVSPTGAGREPSAASVRQRATAARGLVRFTADARLVDAATADAALAVLRRPATPPVVRDTAPARLLLARAEGRRPHGVSWHVWVRFRAHALTLADTGATERDLARACVTDLAADRTALVLGGTAHEWGESTRHAVTTWLSSREQLVATLQGSPPPQLWVRAHPSVHPRTGAVAAVGMPITARGLRKAFQDVVAALVDGDPRLATCTVAHVRALAPVRTVARGEPVAPALRRPERPPESSPEGVVEQV</sequence>
<protein>
    <recommendedName>
        <fullName evidence="4">Core-binding (CB) domain-containing protein</fullName>
    </recommendedName>
</protein>
<gene>
    <name evidence="2" type="ORF">H9657_01020</name>
</gene>
<reference evidence="2 3" key="1">
    <citation type="submission" date="2020-08" db="EMBL/GenBank/DDBJ databases">
        <title>A Genomic Blueprint of the Chicken Gut Microbiome.</title>
        <authorList>
            <person name="Gilroy R."/>
            <person name="Ravi A."/>
            <person name="Getino M."/>
            <person name="Pursley I."/>
            <person name="Horton D.L."/>
            <person name="Alikhan N.-F."/>
            <person name="Baker D."/>
            <person name="Gharbi K."/>
            <person name="Hall N."/>
            <person name="Watson M."/>
            <person name="Adriaenssens E.M."/>
            <person name="Foster-Nyarko E."/>
            <person name="Jarju S."/>
            <person name="Secka A."/>
            <person name="Antonio M."/>
            <person name="Oren A."/>
            <person name="Chaudhuri R."/>
            <person name="La Ragione R.M."/>
            <person name="Hildebrand F."/>
            <person name="Pallen M.J."/>
        </authorList>
    </citation>
    <scope>NUCLEOTIDE SEQUENCE [LARGE SCALE GENOMIC DNA]</scope>
    <source>
        <strain evidence="2 3">Sa3CUA2</strain>
    </source>
</reference>
<name>A0ABR8Q8W3_9CELL</name>
<dbReference type="RefSeq" id="WP_191779444.1">
    <property type="nucleotide sequence ID" value="NZ_JACSQV010000001.1"/>
</dbReference>
<dbReference type="Proteomes" id="UP000604241">
    <property type="component" value="Unassembled WGS sequence"/>
</dbReference>
<proteinExistence type="predicted"/>
<organism evidence="2 3">
    <name type="scientific">Cellulomonas avistercoris</name>
    <dbReference type="NCBI Taxonomy" id="2762242"/>
    <lineage>
        <taxon>Bacteria</taxon>
        <taxon>Bacillati</taxon>
        <taxon>Actinomycetota</taxon>
        <taxon>Actinomycetes</taxon>
        <taxon>Micrococcales</taxon>
        <taxon>Cellulomonadaceae</taxon>
        <taxon>Cellulomonas</taxon>
    </lineage>
</organism>
<comment type="caution">
    <text evidence="2">The sequence shown here is derived from an EMBL/GenBank/DDBJ whole genome shotgun (WGS) entry which is preliminary data.</text>
</comment>
<keyword evidence="3" id="KW-1185">Reference proteome</keyword>
<dbReference type="EMBL" id="JACSQV010000001">
    <property type="protein sequence ID" value="MBD7916863.1"/>
    <property type="molecule type" value="Genomic_DNA"/>
</dbReference>
<evidence type="ECO:0000256" key="1">
    <source>
        <dbReference type="SAM" id="MobiDB-lite"/>
    </source>
</evidence>